<feature type="non-terminal residue" evidence="2">
    <location>
        <position position="1"/>
    </location>
</feature>
<organism evidence="2 3">
    <name type="scientific">Cetraspora pellucida</name>
    <dbReference type="NCBI Taxonomy" id="1433469"/>
    <lineage>
        <taxon>Eukaryota</taxon>
        <taxon>Fungi</taxon>
        <taxon>Fungi incertae sedis</taxon>
        <taxon>Mucoromycota</taxon>
        <taxon>Glomeromycotina</taxon>
        <taxon>Glomeromycetes</taxon>
        <taxon>Diversisporales</taxon>
        <taxon>Gigasporaceae</taxon>
        <taxon>Cetraspora</taxon>
    </lineage>
</organism>
<proteinExistence type="predicted"/>
<dbReference type="EMBL" id="CAJVQA010014131">
    <property type="protein sequence ID" value="CAG8729168.1"/>
    <property type="molecule type" value="Genomic_DNA"/>
</dbReference>
<evidence type="ECO:0000313" key="3">
    <source>
        <dbReference type="Proteomes" id="UP000789759"/>
    </source>
</evidence>
<dbReference type="Proteomes" id="UP000789759">
    <property type="component" value="Unassembled WGS sequence"/>
</dbReference>
<gene>
    <name evidence="2" type="ORF">CPELLU_LOCUS13380</name>
</gene>
<protein>
    <submittedName>
        <fullName evidence="2">13239_t:CDS:1</fullName>
    </submittedName>
</protein>
<keyword evidence="3" id="KW-1185">Reference proteome</keyword>
<evidence type="ECO:0000313" key="2">
    <source>
        <dbReference type="EMBL" id="CAG8729168.1"/>
    </source>
</evidence>
<keyword evidence="1" id="KW-0175">Coiled coil</keyword>
<accession>A0A9N9IBK2</accession>
<name>A0A9N9IBK2_9GLOM</name>
<sequence length="88" mass="9985">ANEDLKKENAQLNEDNIKLTDKNNKLKDENEKLNTSNNLNNEMISDVNQKANVSLENFGVKFERTETLGSKMDKIIIVSEELKGVMMA</sequence>
<feature type="coiled-coil region" evidence="1">
    <location>
        <begin position="2"/>
        <end position="39"/>
    </location>
</feature>
<evidence type="ECO:0000256" key="1">
    <source>
        <dbReference type="SAM" id="Coils"/>
    </source>
</evidence>
<reference evidence="2" key="1">
    <citation type="submission" date="2021-06" db="EMBL/GenBank/DDBJ databases">
        <authorList>
            <person name="Kallberg Y."/>
            <person name="Tangrot J."/>
            <person name="Rosling A."/>
        </authorList>
    </citation>
    <scope>NUCLEOTIDE SEQUENCE</scope>
    <source>
        <strain evidence="2">FL966</strain>
    </source>
</reference>
<comment type="caution">
    <text evidence="2">The sequence shown here is derived from an EMBL/GenBank/DDBJ whole genome shotgun (WGS) entry which is preliminary data.</text>
</comment>
<dbReference type="AlphaFoldDB" id="A0A9N9IBK2"/>